<sequence length="51" mass="6081">MYIISVEIELSKWVEINFNQINTVDPVSALERFNIRKHMDRVSNFCQIEPL</sequence>
<comment type="caution">
    <text evidence="1">The sequence shown here is derived from an EMBL/GenBank/DDBJ whole genome shotgun (WGS) entry which is preliminary data.</text>
</comment>
<protein>
    <submittedName>
        <fullName evidence="1">Uncharacterized protein</fullName>
    </submittedName>
</protein>
<accession>A0A1E5JNT2</accession>
<gene>
    <name evidence="1" type="ORF">lpari_02830</name>
</gene>
<dbReference type="Proteomes" id="UP000095229">
    <property type="component" value="Unassembled WGS sequence"/>
</dbReference>
<dbReference type="EMBL" id="LSOG01000071">
    <property type="protein sequence ID" value="OEH46185.1"/>
    <property type="molecule type" value="Genomic_DNA"/>
</dbReference>
<dbReference type="AlphaFoldDB" id="A0A1E5JNT2"/>
<reference evidence="1 2" key="1">
    <citation type="submission" date="2016-02" db="EMBL/GenBank/DDBJ databases">
        <title>Secondary metabolites in Legionella.</title>
        <authorList>
            <person name="Tobias N.J."/>
            <person name="Bode H.B."/>
        </authorList>
    </citation>
    <scope>NUCLEOTIDE SEQUENCE [LARGE SCALE GENOMIC DNA]</scope>
    <source>
        <strain evidence="1 2">DSM 19216</strain>
    </source>
</reference>
<proteinExistence type="predicted"/>
<name>A0A1E5JNT2_9GAMM</name>
<evidence type="ECO:0000313" key="1">
    <source>
        <dbReference type="EMBL" id="OEH46185.1"/>
    </source>
</evidence>
<organism evidence="1 2">
    <name type="scientific">Legionella parisiensis</name>
    <dbReference type="NCBI Taxonomy" id="45071"/>
    <lineage>
        <taxon>Bacteria</taxon>
        <taxon>Pseudomonadati</taxon>
        <taxon>Pseudomonadota</taxon>
        <taxon>Gammaproteobacteria</taxon>
        <taxon>Legionellales</taxon>
        <taxon>Legionellaceae</taxon>
        <taxon>Legionella</taxon>
    </lineage>
</organism>
<keyword evidence="2" id="KW-1185">Reference proteome</keyword>
<evidence type="ECO:0000313" key="2">
    <source>
        <dbReference type="Proteomes" id="UP000095229"/>
    </source>
</evidence>